<dbReference type="EMBL" id="CP002042">
    <property type="protein sequence ID" value="ADH63425.1"/>
    <property type="molecule type" value="Genomic_DNA"/>
</dbReference>
<dbReference type="Pfam" id="PF17827">
    <property type="entry name" value="PrmC_N"/>
    <property type="match status" value="1"/>
</dbReference>
<comment type="catalytic activity">
    <reaction evidence="5">
        <text>L-glutaminyl-[peptide chain release factor] + S-adenosyl-L-methionine = N(5)-methyl-L-glutaminyl-[peptide chain release factor] + S-adenosyl-L-homocysteine + H(+)</text>
        <dbReference type="Rhea" id="RHEA:42896"/>
        <dbReference type="Rhea" id="RHEA-COMP:10271"/>
        <dbReference type="Rhea" id="RHEA-COMP:10272"/>
        <dbReference type="ChEBI" id="CHEBI:15378"/>
        <dbReference type="ChEBI" id="CHEBI:30011"/>
        <dbReference type="ChEBI" id="CHEBI:57856"/>
        <dbReference type="ChEBI" id="CHEBI:59789"/>
        <dbReference type="ChEBI" id="CHEBI:61891"/>
        <dbReference type="EC" id="2.1.1.297"/>
    </reaction>
</comment>
<feature type="domain" description="Release factor glutamine methyltransferase N-terminal" evidence="7">
    <location>
        <begin position="5"/>
        <end position="73"/>
    </location>
</feature>
<dbReference type="Gene3D" id="3.40.50.150">
    <property type="entry name" value="Vaccinia Virus protein VP39"/>
    <property type="match status" value="1"/>
</dbReference>
<dbReference type="GO" id="GO:0003676">
    <property type="term" value="F:nucleic acid binding"/>
    <property type="evidence" value="ECO:0007669"/>
    <property type="project" value="InterPro"/>
</dbReference>
<dbReference type="PANTHER" id="PTHR18895:SF74">
    <property type="entry name" value="MTRF1L RELEASE FACTOR GLUTAMINE METHYLTRANSFERASE"/>
    <property type="match status" value="1"/>
</dbReference>
<dbReference type="SUPFAM" id="SSF53335">
    <property type="entry name" value="S-adenosyl-L-methionine-dependent methyltransferases"/>
    <property type="match status" value="1"/>
</dbReference>
<dbReference type="PROSITE" id="PS00092">
    <property type="entry name" value="N6_MTASE"/>
    <property type="match status" value="1"/>
</dbReference>
<protein>
    <recommendedName>
        <fullName evidence="1">peptide chain release factor N(5)-glutamine methyltransferase</fullName>
        <ecNumber evidence="1">2.1.1.297</ecNumber>
    </recommendedName>
</protein>
<dbReference type="InterPro" id="IPR019874">
    <property type="entry name" value="RF_methyltr_PrmC"/>
</dbReference>
<dbReference type="InterPro" id="IPR050320">
    <property type="entry name" value="N5-glutamine_MTase"/>
</dbReference>
<evidence type="ECO:0000256" key="4">
    <source>
        <dbReference type="ARBA" id="ARBA00022691"/>
    </source>
</evidence>
<evidence type="ECO:0000256" key="3">
    <source>
        <dbReference type="ARBA" id="ARBA00022679"/>
    </source>
</evidence>
<dbReference type="Proteomes" id="UP000001916">
    <property type="component" value="Chromosome"/>
</dbReference>
<keyword evidence="3" id="KW-0808">Transferase</keyword>
<reference evidence="8 9" key="1">
    <citation type="journal article" date="2010" name="Stand. Genomic Sci.">
        <title>Complete genome sequence of Meiothermus silvanus type strain (VI-R2).</title>
        <authorList>
            <person name="Sikorski J."/>
            <person name="Tindall B.J."/>
            <person name="Lowry S."/>
            <person name="Lucas S."/>
            <person name="Nolan M."/>
            <person name="Copeland A."/>
            <person name="Glavina Del Rio T."/>
            <person name="Tice H."/>
            <person name="Cheng J.F."/>
            <person name="Han C."/>
            <person name="Pitluck S."/>
            <person name="Liolios K."/>
            <person name="Ivanova N."/>
            <person name="Mavromatis K."/>
            <person name="Mikhailova N."/>
            <person name="Pati A."/>
            <person name="Goodwin L."/>
            <person name="Chen A."/>
            <person name="Palaniappan K."/>
            <person name="Land M."/>
            <person name="Hauser L."/>
            <person name="Chang Y.J."/>
            <person name="Jeffries C.D."/>
            <person name="Rohde M."/>
            <person name="Goker M."/>
            <person name="Woyke T."/>
            <person name="Bristow J."/>
            <person name="Eisen J.A."/>
            <person name="Markowitz V."/>
            <person name="Hugenholtz P."/>
            <person name="Kyrpides N.C."/>
            <person name="Klenk H.P."/>
            <person name="Lapidus A."/>
        </authorList>
    </citation>
    <scope>NUCLEOTIDE SEQUENCE [LARGE SCALE GENOMIC DNA]</scope>
    <source>
        <strain evidence="9">ATCC 700542 / DSM 9946 / VI-R2</strain>
    </source>
</reference>
<dbReference type="InterPro" id="IPR029063">
    <property type="entry name" value="SAM-dependent_MTases_sf"/>
</dbReference>
<sequence length="288" mass="32072">MTRLELLRQFERRFREAGLPSQEARWLLAHALGLEDADLLRGLYKAAPKGIAEQMEGWLMQRRQGYPLQLILGYSLFYVPGLKEDEGGYLRLEVRPGVLIPRPETERLVELALGLLSAERSFTGRLLDVGTGSGAIALALKRRCPKAEVWATEIDPAAVALARENARRAGLEVQVLLAPFTAHLKALDLIVSNPPYLPESYRQEAPPELSYENPQALYSGPEGLDMPRELLRHAWRALKPGGALALELAESNVHTLAEEAQRAGWEAVQVHRDLAGRPRYLTARKAHA</sequence>
<evidence type="ECO:0000256" key="5">
    <source>
        <dbReference type="ARBA" id="ARBA00048391"/>
    </source>
</evidence>
<dbReference type="Gene3D" id="1.10.8.10">
    <property type="entry name" value="DNA helicase RuvA subunit, C-terminal domain"/>
    <property type="match status" value="1"/>
</dbReference>
<evidence type="ECO:0000313" key="8">
    <source>
        <dbReference type="EMBL" id="ADH63425.1"/>
    </source>
</evidence>
<feature type="domain" description="Methyltransferase small" evidence="6">
    <location>
        <begin position="119"/>
        <end position="197"/>
    </location>
</feature>
<dbReference type="STRING" id="526227.Mesil_1535"/>
<name>D7BF72_ALLS1</name>
<keyword evidence="2 8" id="KW-0489">Methyltransferase</keyword>
<dbReference type="EC" id="2.1.1.297" evidence="1"/>
<evidence type="ECO:0000256" key="2">
    <source>
        <dbReference type="ARBA" id="ARBA00022603"/>
    </source>
</evidence>
<dbReference type="InterPro" id="IPR040758">
    <property type="entry name" value="PrmC_N"/>
</dbReference>
<dbReference type="PANTHER" id="PTHR18895">
    <property type="entry name" value="HEMK METHYLTRANSFERASE"/>
    <property type="match status" value="1"/>
</dbReference>
<dbReference type="RefSeq" id="WP_013157990.1">
    <property type="nucleotide sequence ID" value="NC_014212.1"/>
</dbReference>
<dbReference type="AlphaFoldDB" id="D7BF72"/>
<dbReference type="eggNOG" id="COG2890">
    <property type="taxonomic scope" value="Bacteria"/>
</dbReference>
<evidence type="ECO:0000313" key="9">
    <source>
        <dbReference type="Proteomes" id="UP000001916"/>
    </source>
</evidence>
<gene>
    <name evidence="8" type="ordered locus">Mesil_1535</name>
</gene>
<dbReference type="InterPro" id="IPR002052">
    <property type="entry name" value="DNA_methylase_N6_adenine_CS"/>
</dbReference>
<evidence type="ECO:0000259" key="6">
    <source>
        <dbReference type="Pfam" id="PF05175"/>
    </source>
</evidence>
<keyword evidence="9" id="KW-1185">Reference proteome</keyword>
<dbReference type="OrthoDB" id="9784805at2"/>
<dbReference type="HOGENOM" id="CLU_018398_3_1_0"/>
<keyword evidence="4" id="KW-0949">S-adenosyl-L-methionine</keyword>
<proteinExistence type="predicted"/>
<dbReference type="Pfam" id="PF05175">
    <property type="entry name" value="MTS"/>
    <property type="match status" value="1"/>
</dbReference>
<dbReference type="CDD" id="cd02440">
    <property type="entry name" value="AdoMet_MTases"/>
    <property type="match status" value="1"/>
</dbReference>
<dbReference type="InterPro" id="IPR007848">
    <property type="entry name" value="Small_mtfrase_dom"/>
</dbReference>
<dbReference type="InterPro" id="IPR004556">
    <property type="entry name" value="HemK-like"/>
</dbReference>
<dbReference type="NCBIfam" id="TIGR03534">
    <property type="entry name" value="RF_mod_PrmC"/>
    <property type="match status" value="1"/>
</dbReference>
<dbReference type="NCBIfam" id="TIGR00536">
    <property type="entry name" value="hemK_fam"/>
    <property type="match status" value="1"/>
</dbReference>
<dbReference type="GO" id="GO:0032259">
    <property type="term" value="P:methylation"/>
    <property type="evidence" value="ECO:0007669"/>
    <property type="project" value="UniProtKB-KW"/>
</dbReference>
<accession>D7BF72</accession>
<organism evidence="8 9">
    <name type="scientific">Allomeiothermus silvanus (strain ATCC 700542 / DSM 9946 / NBRC 106475 / NCIMB 13440 / VI-R2)</name>
    <name type="common">Thermus silvanus</name>
    <dbReference type="NCBI Taxonomy" id="526227"/>
    <lineage>
        <taxon>Bacteria</taxon>
        <taxon>Thermotogati</taxon>
        <taxon>Deinococcota</taxon>
        <taxon>Deinococci</taxon>
        <taxon>Thermales</taxon>
        <taxon>Thermaceae</taxon>
        <taxon>Allomeiothermus</taxon>
    </lineage>
</organism>
<dbReference type="GO" id="GO:0102559">
    <property type="term" value="F:peptide chain release factor N(5)-glutamine methyltransferase activity"/>
    <property type="evidence" value="ECO:0007669"/>
    <property type="project" value="UniProtKB-EC"/>
</dbReference>
<evidence type="ECO:0000259" key="7">
    <source>
        <dbReference type="Pfam" id="PF17827"/>
    </source>
</evidence>
<evidence type="ECO:0000256" key="1">
    <source>
        <dbReference type="ARBA" id="ARBA00012771"/>
    </source>
</evidence>
<dbReference type="KEGG" id="msv:Mesil_1535"/>